<dbReference type="Gene3D" id="3.40.630.30">
    <property type="match status" value="1"/>
</dbReference>
<evidence type="ECO:0000313" key="3">
    <source>
        <dbReference type="Proteomes" id="UP000480178"/>
    </source>
</evidence>
<dbReference type="EMBL" id="CP048222">
    <property type="protein sequence ID" value="QHT67647.1"/>
    <property type="molecule type" value="Genomic_DNA"/>
</dbReference>
<dbReference type="RefSeq" id="WP_162443671.1">
    <property type="nucleotide sequence ID" value="NZ_CP048222.1"/>
</dbReference>
<sequence length="173" mass="19866">MLIREYQATDREGCIDIFKSNIPVFFTPQELAEFKSWLDEQLQEKSSPTEINRYYVLEEENNVIACGGFHINTLTSQATMTWGMVANRWHRKGFGKKLLEYRIYKIKALHPAAIILLDTTQHSYKFFETLGFAVTKITNDYYAQGLDRYDMLLSPAGLVASKRSIAPGDLPDD</sequence>
<evidence type="ECO:0000259" key="1">
    <source>
        <dbReference type="PROSITE" id="PS51186"/>
    </source>
</evidence>
<feature type="domain" description="N-acetyltransferase" evidence="1">
    <location>
        <begin position="1"/>
        <end position="156"/>
    </location>
</feature>
<dbReference type="InterPro" id="IPR000182">
    <property type="entry name" value="GNAT_dom"/>
</dbReference>
<accession>A0A6C0GI76</accession>
<evidence type="ECO:0000313" key="2">
    <source>
        <dbReference type="EMBL" id="QHT67647.1"/>
    </source>
</evidence>
<keyword evidence="3" id="KW-1185">Reference proteome</keyword>
<dbReference type="AlphaFoldDB" id="A0A6C0GI76"/>
<dbReference type="GO" id="GO:0016747">
    <property type="term" value="F:acyltransferase activity, transferring groups other than amino-acyl groups"/>
    <property type="evidence" value="ECO:0007669"/>
    <property type="project" value="InterPro"/>
</dbReference>
<dbReference type="KEGG" id="rhoz:GXP67_13920"/>
<reference evidence="2 3" key="1">
    <citation type="submission" date="2020-01" db="EMBL/GenBank/DDBJ databases">
        <authorList>
            <person name="Kim M.K."/>
        </authorList>
    </citation>
    <scope>NUCLEOTIDE SEQUENCE [LARGE SCALE GENOMIC DNA]</scope>
    <source>
        <strain evidence="2 3">172606-1</strain>
    </source>
</reference>
<dbReference type="PROSITE" id="PS51186">
    <property type="entry name" value="GNAT"/>
    <property type="match status" value="1"/>
</dbReference>
<dbReference type="InterPro" id="IPR016181">
    <property type="entry name" value="Acyl_CoA_acyltransferase"/>
</dbReference>
<organism evidence="2 3">
    <name type="scientific">Rhodocytophaga rosea</name>
    <dbReference type="NCBI Taxonomy" id="2704465"/>
    <lineage>
        <taxon>Bacteria</taxon>
        <taxon>Pseudomonadati</taxon>
        <taxon>Bacteroidota</taxon>
        <taxon>Cytophagia</taxon>
        <taxon>Cytophagales</taxon>
        <taxon>Rhodocytophagaceae</taxon>
        <taxon>Rhodocytophaga</taxon>
    </lineage>
</organism>
<dbReference type="CDD" id="cd04301">
    <property type="entry name" value="NAT_SF"/>
    <property type="match status" value="1"/>
</dbReference>
<protein>
    <submittedName>
        <fullName evidence="2">GNAT family N-acetyltransferase</fullName>
    </submittedName>
</protein>
<name>A0A6C0GI76_9BACT</name>
<dbReference type="Proteomes" id="UP000480178">
    <property type="component" value="Chromosome"/>
</dbReference>
<dbReference type="SUPFAM" id="SSF55729">
    <property type="entry name" value="Acyl-CoA N-acyltransferases (Nat)"/>
    <property type="match status" value="1"/>
</dbReference>
<proteinExistence type="predicted"/>
<dbReference type="Pfam" id="PF13673">
    <property type="entry name" value="Acetyltransf_10"/>
    <property type="match status" value="1"/>
</dbReference>
<gene>
    <name evidence="2" type="ORF">GXP67_13920</name>
</gene>
<keyword evidence="2" id="KW-0808">Transferase</keyword>